<accession>A0ABV7T1U9</accession>
<reference evidence="2" key="1">
    <citation type="journal article" date="2019" name="Int. J. Syst. Evol. Microbiol.">
        <title>The Global Catalogue of Microorganisms (GCM) 10K type strain sequencing project: providing services to taxonomists for standard genome sequencing and annotation.</title>
        <authorList>
            <consortium name="The Broad Institute Genomics Platform"/>
            <consortium name="The Broad Institute Genome Sequencing Center for Infectious Disease"/>
            <person name="Wu L."/>
            <person name="Ma J."/>
        </authorList>
    </citation>
    <scope>NUCLEOTIDE SEQUENCE [LARGE SCALE GENOMIC DNA]</scope>
    <source>
        <strain evidence="2">KCTC 42447</strain>
    </source>
</reference>
<sequence>MHHQPPAPETRRLPFAGLFAQQMLPFQPSVKSHARPLTNLSELSLSGDGGHCELLLASMLRPLSEATDSRWLTLIAPPAPICRQWLRENGLNCERILLIQPKGEQTVIGLACRALSAGCSHTVVSWLDEIDAGARMKLQAAGQSGQAQSLNVRLG</sequence>
<dbReference type="InterPro" id="IPR004596">
    <property type="entry name" value="Cell_div_suppressor_SulA"/>
</dbReference>
<evidence type="ECO:0000313" key="1">
    <source>
        <dbReference type="EMBL" id="MFC3606512.1"/>
    </source>
</evidence>
<evidence type="ECO:0000313" key="2">
    <source>
        <dbReference type="Proteomes" id="UP001595630"/>
    </source>
</evidence>
<dbReference type="Pfam" id="PF03846">
    <property type="entry name" value="SulA"/>
    <property type="match status" value="1"/>
</dbReference>
<dbReference type="NCBIfam" id="NF041583">
    <property type="entry name" value="SOS_SulA_aeru"/>
    <property type="match status" value="1"/>
</dbReference>
<keyword evidence="2" id="KW-1185">Reference proteome</keyword>
<dbReference type="SUPFAM" id="SSF52540">
    <property type="entry name" value="P-loop containing nucleoside triphosphate hydrolases"/>
    <property type="match status" value="1"/>
</dbReference>
<name>A0ABV7T1U9_9GAMM</name>
<dbReference type="RefSeq" id="WP_386360602.1">
    <property type="nucleotide sequence ID" value="NZ_JBHRXZ010000002.1"/>
</dbReference>
<organism evidence="1 2">
    <name type="scientific">Stutzerimonas tarimensis</name>
    <dbReference type="NCBI Taxonomy" id="1507735"/>
    <lineage>
        <taxon>Bacteria</taxon>
        <taxon>Pseudomonadati</taxon>
        <taxon>Pseudomonadota</taxon>
        <taxon>Gammaproteobacteria</taxon>
        <taxon>Pseudomonadales</taxon>
        <taxon>Pseudomonadaceae</taxon>
        <taxon>Stutzerimonas</taxon>
    </lineage>
</organism>
<gene>
    <name evidence="1" type="primary">sulA</name>
    <name evidence="1" type="ORF">ACFOMF_01750</name>
</gene>
<dbReference type="EMBL" id="JBHRXZ010000002">
    <property type="protein sequence ID" value="MFC3606512.1"/>
    <property type="molecule type" value="Genomic_DNA"/>
</dbReference>
<dbReference type="Gene3D" id="3.40.50.300">
    <property type="entry name" value="P-loop containing nucleotide triphosphate hydrolases"/>
    <property type="match status" value="1"/>
</dbReference>
<dbReference type="Proteomes" id="UP001595630">
    <property type="component" value="Unassembled WGS sequence"/>
</dbReference>
<dbReference type="InterPro" id="IPR027417">
    <property type="entry name" value="P-loop_NTPase"/>
</dbReference>
<proteinExistence type="predicted"/>
<comment type="caution">
    <text evidence="1">The sequence shown here is derived from an EMBL/GenBank/DDBJ whole genome shotgun (WGS) entry which is preliminary data.</text>
</comment>
<protein>
    <submittedName>
        <fullName evidence="1">SOS-induced cell division inhibitor SulA</fullName>
    </submittedName>
</protein>